<evidence type="ECO:0000313" key="1">
    <source>
        <dbReference type="EMBL" id="VDR40398.1"/>
    </source>
</evidence>
<dbReference type="Proteomes" id="UP000271626">
    <property type="component" value="Chromosome"/>
</dbReference>
<evidence type="ECO:0000313" key="2">
    <source>
        <dbReference type="Proteomes" id="UP000271626"/>
    </source>
</evidence>
<proteinExistence type="predicted"/>
<dbReference type="EMBL" id="LR131273">
    <property type="protein sequence ID" value="VDR40398.1"/>
    <property type="molecule type" value="Genomic_DNA"/>
</dbReference>
<organism evidence="1 2">
    <name type="scientific">Tsukamurella paurometabola</name>
    <name type="common">Corynebacterium paurometabolum</name>
    <dbReference type="NCBI Taxonomy" id="2061"/>
    <lineage>
        <taxon>Bacteria</taxon>
        <taxon>Bacillati</taxon>
        <taxon>Actinomycetota</taxon>
        <taxon>Actinomycetes</taxon>
        <taxon>Mycobacteriales</taxon>
        <taxon>Tsukamurellaceae</taxon>
        <taxon>Tsukamurella</taxon>
    </lineage>
</organism>
<accession>A0A3P8KJ14</accession>
<name>A0A3P8KJ14_TSUPA</name>
<dbReference type="RefSeq" id="WP_126197387.1">
    <property type="nucleotide sequence ID" value="NZ_CP085954.1"/>
</dbReference>
<protein>
    <submittedName>
        <fullName evidence="1">Uncharacterized protein</fullName>
    </submittedName>
</protein>
<sequence>MKDKTNVQHVTIEGVPDAYCRSYGIGGVASELYYACWVAVGRYVSEFVDKQPTKTFQATDAAHRVLQHSR</sequence>
<gene>
    <name evidence="1" type="ORF">NCTC10741_03556</name>
</gene>
<dbReference type="AlphaFoldDB" id="A0A3P8KJ14"/>
<reference evidence="1 2" key="1">
    <citation type="submission" date="2018-12" db="EMBL/GenBank/DDBJ databases">
        <authorList>
            <consortium name="Pathogen Informatics"/>
        </authorList>
    </citation>
    <scope>NUCLEOTIDE SEQUENCE [LARGE SCALE GENOMIC DNA]</scope>
    <source>
        <strain evidence="1 2">NCTC10741</strain>
    </source>
</reference>